<evidence type="ECO:0000313" key="3">
    <source>
        <dbReference type="Proteomes" id="UP000187283"/>
    </source>
</evidence>
<dbReference type="InterPro" id="IPR043128">
    <property type="entry name" value="Rev_trsase/Diguanyl_cyclase"/>
</dbReference>
<dbReference type="Proteomes" id="UP000187283">
    <property type="component" value="Unassembled WGS sequence"/>
</dbReference>
<feature type="non-terminal residue" evidence="2">
    <location>
        <position position="383"/>
    </location>
</feature>
<evidence type="ECO:0000313" key="2">
    <source>
        <dbReference type="EMBL" id="OMJ11130.1"/>
    </source>
</evidence>
<dbReference type="Gene3D" id="3.30.70.270">
    <property type="match status" value="1"/>
</dbReference>
<evidence type="ECO:0000256" key="1">
    <source>
        <dbReference type="SAM" id="MobiDB-lite"/>
    </source>
</evidence>
<dbReference type="Gene3D" id="3.10.10.10">
    <property type="entry name" value="HIV Type 1 Reverse Transcriptase, subunit A, domain 1"/>
    <property type="match status" value="1"/>
</dbReference>
<keyword evidence="3" id="KW-1185">Reference proteome</keyword>
<dbReference type="PANTHER" id="PTHR33050:SF7">
    <property type="entry name" value="RIBONUCLEASE H"/>
    <property type="match status" value="1"/>
</dbReference>
<feature type="compositionally biased region" description="Polar residues" evidence="1">
    <location>
        <begin position="204"/>
        <end position="226"/>
    </location>
</feature>
<sequence length="383" mass="44021">MDTAEDTNIIFASTMRALLAEIASTVTQARLDNLHKGLDIPGKPTQLVEPENKPLMDQEALDALIAKKPATKRQRVQPFRKRQQNLQEAFMNILVYKQCRKYLRFHWNGRCFQFRVLPFGLSLSPLVFTKILRPVLEWARSKWIRACISRRLSNHGRIQLRVPNKHALNLFQSFADWIQAQSREVVDYAISVDHPLRIGNQLQGNIPKGSIQQDPGSATRGQQTTERWTDDHEAQKPSSVNIEFMDIDSNFDETSNPEPVLLEESANVMEWSLVLARDAGNGYFYRRQRLSLGNSSGPPLLLWNMEPQGNKTPYQHERTVDSAVCTEAQERSGKISVGLHRQHNHTRLCQEIREHNLPRITEINREDLIPLPQNQQSPTDNIR</sequence>
<evidence type="ECO:0008006" key="4">
    <source>
        <dbReference type="Google" id="ProtNLM"/>
    </source>
</evidence>
<dbReference type="SUPFAM" id="SSF56672">
    <property type="entry name" value="DNA/RNA polymerases"/>
    <property type="match status" value="1"/>
</dbReference>
<dbReference type="AlphaFoldDB" id="A0A1R1X924"/>
<comment type="caution">
    <text evidence="2">The sequence shown here is derived from an EMBL/GenBank/DDBJ whole genome shotgun (WGS) entry which is preliminary data.</text>
</comment>
<dbReference type="InterPro" id="IPR043502">
    <property type="entry name" value="DNA/RNA_pol_sf"/>
</dbReference>
<protein>
    <recommendedName>
        <fullName evidence="4">Reverse transcriptase domain-containing protein</fullName>
    </recommendedName>
</protein>
<reference evidence="2 3" key="1">
    <citation type="submission" date="2017-01" db="EMBL/GenBank/DDBJ databases">
        <authorList>
            <person name="Mah S.A."/>
            <person name="Swanson W.J."/>
            <person name="Moy G.W."/>
            <person name="Vacquier V.D."/>
        </authorList>
    </citation>
    <scope>NUCLEOTIDE SEQUENCE [LARGE SCALE GENOMIC DNA]</scope>
    <source>
        <strain evidence="2 3">GSMNP</strain>
    </source>
</reference>
<dbReference type="EMBL" id="LSSN01004679">
    <property type="protein sequence ID" value="OMJ11130.1"/>
    <property type="molecule type" value="Genomic_DNA"/>
</dbReference>
<name>A0A1R1X924_9FUNG</name>
<proteinExistence type="predicted"/>
<organism evidence="2 3">
    <name type="scientific">Smittium culicis</name>
    <dbReference type="NCBI Taxonomy" id="133412"/>
    <lineage>
        <taxon>Eukaryota</taxon>
        <taxon>Fungi</taxon>
        <taxon>Fungi incertae sedis</taxon>
        <taxon>Zoopagomycota</taxon>
        <taxon>Kickxellomycotina</taxon>
        <taxon>Harpellomycetes</taxon>
        <taxon>Harpellales</taxon>
        <taxon>Legeriomycetaceae</taxon>
        <taxon>Smittium</taxon>
    </lineage>
</organism>
<feature type="region of interest" description="Disordered" evidence="1">
    <location>
        <begin position="204"/>
        <end position="235"/>
    </location>
</feature>
<gene>
    <name evidence="2" type="ORF">AYI70_g9907</name>
</gene>
<dbReference type="InterPro" id="IPR052055">
    <property type="entry name" value="Hepadnavirus_pol/RT"/>
</dbReference>
<dbReference type="PANTHER" id="PTHR33050">
    <property type="entry name" value="REVERSE TRANSCRIPTASE DOMAIN-CONTAINING PROTEIN"/>
    <property type="match status" value="1"/>
</dbReference>
<dbReference type="OrthoDB" id="2286148at2759"/>
<accession>A0A1R1X924</accession>